<keyword evidence="8 14" id="KW-0560">Oxidoreductase</keyword>
<dbReference type="AlphaFoldDB" id="A0A5B1M3U1"/>
<protein>
    <recommendedName>
        <fullName evidence="6">D-3-phosphoglycerate dehydrogenase</fullName>
        <ecNumber evidence="4">1.1.1.399</ecNumber>
        <ecNumber evidence="5">1.1.1.95</ecNumber>
    </recommendedName>
    <alternativeName>
        <fullName evidence="11">2-oxoglutarate reductase</fullName>
    </alternativeName>
</protein>
<comment type="similarity">
    <text evidence="3 14">Belongs to the D-isomer specific 2-hydroxyacid dehydrogenase family.</text>
</comment>
<reference evidence="16 17" key="2">
    <citation type="submission" date="2019-09" db="EMBL/GenBank/DDBJ databases">
        <authorList>
            <person name="Jin C."/>
        </authorList>
    </citation>
    <scope>NUCLEOTIDE SEQUENCE [LARGE SCALE GENOMIC DNA]</scope>
    <source>
        <strain evidence="16 17">BN140041</strain>
    </source>
</reference>
<comment type="caution">
    <text evidence="16">The sequence shown here is derived from an EMBL/GenBank/DDBJ whole genome shotgun (WGS) entry which is preliminary data.</text>
</comment>
<dbReference type="RefSeq" id="WP_149751022.1">
    <property type="nucleotide sequence ID" value="NZ_VUJW01000008.1"/>
</dbReference>
<dbReference type="CDD" id="cd12176">
    <property type="entry name" value="PGDH_3"/>
    <property type="match status" value="1"/>
</dbReference>
<dbReference type="GO" id="GO:0047545">
    <property type="term" value="F:(S)-2-hydroxyglutarate dehydrogenase activity"/>
    <property type="evidence" value="ECO:0007669"/>
    <property type="project" value="UniProtKB-ARBA"/>
</dbReference>
<dbReference type="Pfam" id="PF02826">
    <property type="entry name" value="2-Hacid_dh_C"/>
    <property type="match status" value="1"/>
</dbReference>
<feature type="domain" description="ACT" evidence="15">
    <location>
        <begin position="329"/>
        <end position="397"/>
    </location>
</feature>
<name>A0A5B1M3U1_9ACTN</name>
<proteinExistence type="inferred from homology"/>
<comment type="function">
    <text evidence="1">Catalyzes the reversible oxidation of 3-phospho-D-glycerate to 3-phosphonooxypyruvate, the first step of the phosphorylated L-serine biosynthesis pathway. Also catalyzes the reversible oxidation of 2-hydroxyglutarate to 2-oxoglutarate.</text>
</comment>
<dbReference type="EC" id="1.1.1.95" evidence="5"/>
<keyword evidence="7" id="KW-0028">Amino-acid biosynthesis</keyword>
<keyword evidence="10" id="KW-0718">Serine biosynthesis</keyword>
<evidence type="ECO:0000256" key="2">
    <source>
        <dbReference type="ARBA" id="ARBA00005216"/>
    </source>
</evidence>
<dbReference type="InterPro" id="IPR050857">
    <property type="entry name" value="D-2-hydroxyacid_DH"/>
</dbReference>
<evidence type="ECO:0000256" key="11">
    <source>
        <dbReference type="ARBA" id="ARBA00030455"/>
    </source>
</evidence>
<evidence type="ECO:0000313" key="17">
    <source>
        <dbReference type="Proteomes" id="UP000324351"/>
    </source>
</evidence>
<comment type="catalytic activity">
    <reaction evidence="13">
        <text>(2R)-3-phosphoglycerate + NAD(+) = 3-phosphooxypyruvate + NADH + H(+)</text>
        <dbReference type="Rhea" id="RHEA:12641"/>
        <dbReference type="ChEBI" id="CHEBI:15378"/>
        <dbReference type="ChEBI" id="CHEBI:18110"/>
        <dbReference type="ChEBI" id="CHEBI:57540"/>
        <dbReference type="ChEBI" id="CHEBI:57945"/>
        <dbReference type="ChEBI" id="CHEBI:58272"/>
        <dbReference type="EC" id="1.1.1.95"/>
    </reaction>
</comment>
<sequence length="397" mass="42225">MKALVLENIHPAAVDILESRGYEVDARPGALSEGELIASLDGVNLLGIRSNTTVTARVLAEARGLEAIGCFCIGTNQVDLGAAAQQGIGVFNAPYSNTRSVVELVIGEIIALARRLPEKIQRMHDGVWDKSARGSHEVRGRTLGIVGYGNIGTQLSNVAEALGMSVVFYDKADRPAHGNARRTHSLAELLAVADVVSLHIDGRPGNAGFFGAKEFAAMKPRSLFINASRGMVVDYDSLRDHVLSGHIAGAAVDVFPVEPKAQGDPFDSVLRGLDNVILTPHVGGSTQEAQQEIGWFVAEKLARFALEGSTALSVNLPPVLPPALTPGHRLGFLHHNVPGVLAELNAVFAAAGDNLIDQHLSTTGGLGYVVTDASEPLSTEAVEQLRRSEHCLWVRTW</sequence>
<dbReference type="InterPro" id="IPR029752">
    <property type="entry name" value="D-isomer_DH_CS1"/>
</dbReference>
<evidence type="ECO:0000256" key="1">
    <source>
        <dbReference type="ARBA" id="ARBA00003800"/>
    </source>
</evidence>
<evidence type="ECO:0000256" key="14">
    <source>
        <dbReference type="RuleBase" id="RU003719"/>
    </source>
</evidence>
<evidence type="ECO:0000256" key="8">
    <source>
        <dbReference type="ARBA" id="ARBA00023002"/>
    </source>
</evidence>
<dbReference type="GO" id="GO:0051287">
    <property type="term" value="F:NAD binding"/>
    <property type="evidence" value="ECO:0007669"/>
    <property type="project" value="InterPro"/>
</dbReference>
<evidence type="ECO:0000259" key="15">
    <source>
        <dbReference type="PROSITE" id="PS51671"/>
    </source>
</evidence>
<dbReference type="PROSITE" id="PS51671">
    <property type="entry name" value="ACT"/>
    <property type="match status" value="1"/>
</dbReference>
<evidence type="ECO:0000256" key="7">
    <source>
        <dbReference type="ARBA" id="ARBA00022605"/>
    </source>
</evidence>
<dbReference type="EC" id="1.1.1.399" evidence="4"/>
<keyword evidence="9" id="KW-0520">NAD</keyword>
<gene>
    <name evidence="16" type="primary">serA</name>
    <name evidence="16" type="ORF">F0U47_13615</name>
</gene>
<dbReference type="InterPro" id="IPR045865">
    <property type="entry name" value="ACT-like_dom_sf"/>
</dbReference>
<dbReference type="SUPFAM" id="SSF52283">
    <property type="entry name" value="Formate/glycerate dehydrogenase catalytic domain-like"/>
    <property type="match status" value="1"/>
</dbReference>
<dbReference type="EMBL" id="VUJW01000008">
    <property type="protein sequence ID" value="KAA1426440.1"/>
    <property type="molecule type" value="Genomic_DNA"/>
</dbReference>
<comment type="catalytic activity">
    <reaction evidence="12">
        <text>(R)-2-hydroxyglutarate + NAD(+) = 2-oxoglutarate + NADH + H(+)</text>
        <dbReference type="Rhea" id="RHEA:49612"/>
        <dbReference type="ChEBI" id="CHEBI:15378"/>
        <dbReference type="ChEBI" id="CHEBI:15801"/>
        <dbReference type="ChEBI" id="CHEBI:16810"/>
        <dbReference type="ChEBI" id="CHEBI:57540"/>
        <dbReference type="ChEBI" id="CHEBI:57945"/>
        <dbReference type="EC" id="1.1.1.399"/>
    </reaction>
</comment>
<dbReference type="FunFam" id="3.40.50.720:FF:000041">
    <property type="entry name" value="D-3-phosphoglycerate dehydrogenase"/>
    <property type="match status" value="1"/>
</dbReference>
<dbReference type="SUPFAM" id="SSF55021">
    <property type="entry name" value="ACT-like"/>
    <property type="match status" value="1"/>
</dbReference>
<evidence type="ECO:0000313" key="16">
    <source>
        <dbReference type="EMBL" id="KAA1426440.1"/>
    </source>
</evidence>
<dbReference type="Gene3D" id="3.30.70.260">
    <property type="match status" value="1"/>
</dbReference>
<dbReference type="Proteomes" id="UP000324351">
    <property type="component" value="Unassembled WGS sequence"/>
</dbReference>
<dbReference type="Gene3D" id="3.40.50.720">
    <property type="entry name" value="NAD(P)-binding Rossmann-like Domain"/>
    <property type="match status" value="2"/>
</dbReference>
<dbReference type="InterPro" id="IPR006139">
    <property type="entry name" value="D-isomer_2_OHA_DH_cat_dom"/>
</dbReference>
<comment type="pathway">
    <text evidence="2">Amino-acid biosynthesis; L-serine biosynthesis; L-serine from 3-phospho-D-glycerate: step 1/3.</text>
</comment>
<evidence type="ECO:0000256" key="4">
    <source>
        <dbReference type="ARBA" id="ARBA00013001"/>
    </source>
</evidence>
<dbReference type="PROSITE" id="PS00065">
    <property type="entry name" value="D_2_HYDROXYACID_DH_1"/>
    <property type="match status" value="1"/>
</dbReference>
<evidence type="ECO:0000256" key="3">
    <source>
        <dbReference type="ARBA" id="ARBA00005854"/>
    </source>
</evidence>
<dbReference type="InterPro" id="IPR002912">
    <property type="entry name" value="ACT_dom"/>
</dbReference>
<evidence type="ECO:0000256" key="9">
    <source>
        <dbReference type="ARBA" id="ARBA00023027"/>
    </source>
</evidence>
<organism evidence="16 17">
    <name type="scientific">Nocardioides antri</name>
    <dbReference type="NCBI Taxonomy" id="2607659"/>
    <lineage>
        <taxon>Bacteria</taxon>
        <taxon>Bacillati</taxon>
        <taxon>Actinomycetota</taxon>
        <taxon>Actinomycetes</taxon>
        <taxon>Propionibacteriales</taxon>
        <taxon>Nocardioidaceae</taxon>
        <taxon>Nocardioides</taxon>
    </lineage>
</organism>
<dbReference type="Pfam" id="PF00389">
    <property type="entry name" value="2-Hacid_dh"/>
    <property type="match status" value="1"/>
</dbReference>
<accession>A0A5B1M3U1</accession>
<dbReference type="SUPFAM" id="SSF51735">
    <property type="entry name" value="NAD(P)-binding Rossmann-fold domains"/>
    <property type="match status" value="1"/>
</dbReference>
<dbReference type="UniPathway" id="UPA00135">
    <property type="reaction ID" value="UER00196"/>
</dbReference>
<evidence type="ECO:0000256" key="6">
    <source>
        <dbReference type="ARBA" id="ARBA00021582"/>
    </source>
</evidence>
<evidence type="ECO:0000256" key="5">
    <source>
        <dbReference type="ARBA" id="ARBA00013143"/>
    </source>
</evidence>
<dbReference type="PANTHER" id="PTHR42789">
    <property type="entry name" value="D-ISOMER SPECIFIC 2-HYDROXYACID DEHYDROGENASE FAMILY PROTEIN (AFU_ORTHOLOGUE AFUA_6G10090)"/>
    <property type="match status" value="1"/>
</dbReference>
<evidence type="ECO:0000256" key="10">
    <source>
        <dbReference type="ARBA" id="ARBA00023299"/>
    </source>
</evidence>
<keyword evidence="17" id="KW-1185">Reference proteome</keyword>
<dbReference type="InterPro" id="IPR036291">
    <property type="entry name" value="NAD(P)-bd_dom_sf"/>
</dbReference>
<dbReference type="GO" id="GO:0006564">
    <property type="term" value="P:L-serine biosynthetic process"/>
    <property type="evidence" value="ECO:0007669"/>
    <property type="project" value="UniProtKB-KW"/>
</dbReference>
<dbReference type="GO" id="GO:0004617">
    <property type="term" value="F:phosphoglycerate dehydrogenase activity"/>
    <property type="evidence" value="ECO:0007669"/>
    <property type="project" value="UniProtKB-EC"/>
</dbReference>
<dbReference type="InterPro" id="IPR006140">
    <property type="entry name" value="D-isomer_DH_NAD-bd"/>
</dbReference>
<evidence type="ECO:0000256" key="13">
    <source>
        <dbReference type="ARBA" id="ARBA00048731"/>
    </source>
</evidence>
<dbReference type="NCBIfam" id="NF008759">
    <property type="entry name" value="PRK11790.1"/>
    <property type="match status" value="1"/>
</dbReference>
<reference evidence="16 17" key="1">
    <citation type="submission" date="2019-09" db="EMBL/GenBank/DDBJ databases">
        <title>Nocardioides panacisoli sp. nov., isolated from the soil of a ginseng field.</title>
        <authorList>
            <person name="Cho C."/>
        </authorList>
    </citation>
    <scope>NUCLEOTIDE SEQUENCE [LARGE SCALE GENOMIC DNA]</scope>
    <source>
        <strain evidence="16 17">BN140041</strain>
    </source>
</reference>
<evidence type="ECO:0000256" key="12">
    <source>
        <dbReference type="ARBA" id="ARBA00048126"/>
    </source>
</evidence>
<dbReference type="PANTHER" id="PTHR42789:SF1">
    <property type="entry name" value="D-ISOMER SPECIFIC 2-HYDROXYACID DEHYDROGENASE FAMILY PROTEIN (AFU_ORTHOLOGUE AFUA_6G10090)"/>
    <property type="match status" value="1"/>
</dbReference>